<evidence type="ECO:0008006" key="3">
    <source>
        <dbReference type="Google" id="ProtNLM"/>
    </source>
</evidence>
<dbReference type="Proteomes" id="UP000063429">
    <property type="component" value="Chromosome"/>
</dbReference>
<reference evidence="2" key="1">
    <citation type="journal article" date="2015" name="Genome Announc.">
        <title>Complete Genome Sequence of Herbaspirillum hiltneri N3 (DSM 17495), Isolated from Surface-Sterilized Wheat Roots.</title>
        <authorList>
            <person name="Guizelini D."/>
            <person name="Saizaki P.M."/>
            <person name="Coimbra N.A."/>
            <person name="Weiss V.A."/>
            <person name="Faoro H."/>
            <person name="Sfeir M.Z."/>
            <person name="Baura V.A."/>
            <person name="Monteiro R.A."/>
            <person name="Chubatsu L.S."/>
            <person name="Souza E.M."/>
            <person name="Cruz L.M."/>
            <person name="Pedrosa F.O."/>
            <person name="Raittz R.T."/>
            <person name="Marchaukoski J.N."/>
            <person name="Steffens M.B."/>
        </authorList>
    </citation>
    <scope>NUCLEOTIDE SEQUENCE [LARGE SCALE GENOMIC DNA]</scope>
    <source>
        <strain evidence="2">N3</strain>
    </source>
</reference>
<evidence type="ECO:0000313" key="1">
    <source>
        <dbReference type="EMBL" id="AKZ62599.1"/>
    </source>
</evidence>
<protein>
    <recommendedName>
        <fullName evidence="3">DUF1488 family protein</fullName>
    </recommendedName>
</protein>
<accession>A0ABM5UZR8</accession>
<name>A0ABM5UZR8_9BURK</name>
<dbReference type="RefSeq" id="WP_053196374.1">
    <property type="nucleotide sequence ID" value="NZ_CP011409.1"/>
</dbReference>
<gene>
    <name evidence="1" type="ORF">F506_07825</name>
</gene>
<dbReference type="EMBL" id="CP011409">
    <property type="protein sequence ID" value="AKZ62599.1"/>
    <property type="molecule type" value="Genomic_DNA"/>
</dbReference>
<dbReference type="InterPro" id="IPR036692">
    <property type="entry name" value="Shew3726-like_sf"/>
</dbReference>
<keyword evidence="2" id="KW-1185">Reference proteome</keyword>
<organism evidence="1 2">
    <name type="scientific">Herbaspirillum hiltneri N3</name>
    <dbReference type="NCBI Taxonomy" id="1262470"/>
    <lineage>
        <taxon>Bacteria</taxon>
        <taxon>Pseudomonadati</taxon>
        <taxon>Pseudomonadota</taxon>
        <taxon>Betaproteobacteria</taxon>
        <taxon>Burkholderiales</taxon>
        <taxon>Oxalobacteraceae</taxon>
        <taxon>Herbaspirillum</taxon>
    </lineage>
</organism>
<evidence type="ECO:0000313" key="2">
    <source>
        <dbReference type="Proteomes" id="UP000063429"/>
    </source>
</evidence>
<sequence length="96" mass="10519">MSKQFLLESPRDTGDDRVTFIIRNNGTMLPGFVSRAALISIGGLTSNNIVALYTEHRARIAEAVKKRLARPGLVPYIALTLEDLQQALPLADARAE</sequence>
<proteinExistence type="predicted"/>
<dbReference type="SUPFAM" id="SSF160272">
    <property type="entry name" value="Shew3726-like"/>
    <property type="match status" value="1"/>
</dbReference>